<name>A0A4Y7T8Z7_COPMI</name>
<accession>A0A4Y7T8Z7</accession>
<reference evidence="2 3" key="1">
    <citation type="journal article" date="2019" name="Nat. Ecol. Evol.">
        <title>Megaphylogeny resolves global patterns of mushroom evolution.</title>
        <authorList>
            <person name="Varga T."/>
            <person name="Krizsan K."/>
            <person name="Foldi C."/>
            <person name="Dima B."/>
            <person name="Sanchez-Garcia M."/>
            <person name="Sanchez-Ramirez S."/>
            <person name="Szollosi G.J."/>
            <person name="Szarkandi J.G."/>
            <person name="Papp V."/>
            <person name="Albert L."/>
            <person name="Andreopoulos W."/>
            <person name="Angelini C."/>
            <person name="Antonin V."/>
            <person name="Barry K.W."/>
            <person name="Bougher N.L."/>
            <person name="Buchanan P."/>
            <person name="Buyck B."/>
            <person name="Bense V."/>
            <person name="Catcheside P."/>
            <person name="Chovatia M."/>
            <person name="Cooper J."/>
            <person name="Damon W."/>
            <person name="Desjardin D."/>
            <person name="Finy P."/>
            <person name="Geml J."/>
            <person name="Haridas S."/>
            <person name="Hughes K."/>
            <person name="Justo A."/>
            <person name="Karasinski D."/>
            <person name="Kautmanova I."/>
            <person name="Kiss B."/>
            <person name="Kocsube S."/>
            <person name="Kotiranta H."/>
            <person name="LaButti K.M."/>
            <person name="Lechner B.E."/>
            <person name="Liimatainen K."/>
            <person name="Lipzen A."/>
            <person name="Lukacs Z."/>
            <person name="Mihaltcheva S."/>
            <person name="Morgado L.N."/>
            <person name="Niskanen T."/>
            <person name="Noordeloos M.E."/>
            <person name="Ohm R.A."/>
            <person name="Ortiz-Santana B."/>
            <person name="Ovrebo C."/>
            <person name="Racz N."/>
            <person name="Riley R."/>
            <person name="Savchenko A."/>
            <person name="Shiryaev A."/>
            <person name="Soop K."/>
            <person name="Spirin V."/>
            <person name="Szebenyi C."/>
            <person name="Tomsovsky M."/>
            <person name="Tulloss R.E."/>
            <person name="Uehling J."/>
            <person name="Grigoriev I.V."/>
            <person name="Vagvolgyi C."/>
            <person name="Papp T."/>
            <person name="Martin F.M."/>
            <person name="Miettinen O."/>
            <person name="Hibbett D.S."/>
            <person name="Nagy L.G."/>
        </authorList>
    </citation>
    <scope>NUCLEOTIDE SEQUENCE [LARGE SCALE GENOMIC DNA]</scope>
    <source>
        <strain evidence="2 3">FP101781</strain>
    </source>
</reference>
<sequence length="796" mass="85977">MAANDRSYTLLLNHLHNPHTQLSLQTIQGALSHHLATLEPIPTPLAATAISSPYFLSQPLTYHKLNALSTAFRHATHLKFRALSKEDEKRGRVEALFEKTPKAAMDGWVRDVVRGLQGGHPVLRLASCSGLLLGVEDLRHSRTPAPLEVVGARGVVEDEDIVALAEVMDTYGFGATAHGVEEWEKEFQPAGQDLLSIALIFASQSFPLIPQNKLKVLPLPLLSQMLTSTICATFKNGSFLSSVSASVTLTADNQVHISSSSAFTQTIQSITSSPLTASISSIARFTSNILSLLLSLPSPSSSSRALDENLQAASACLQSLRDLAKTVERDWISTSLASVTDEHGIAEDTKELSKAVWGILKTLLFTIIMVANAALEAAVFLPPVRLGSGVTPTTLALQTLNTLSHLAFVISQFGGVTSTSPDSFLELKKTFYLALDILAQGDGVYGDHGKPKAEAYVEQVCMALDGQRVLEGNVGFRQAKEAFALASIEQLVPVLSGKCVRNWVWGACAPHLTDASHRESFESAHSTVLAVFASYAGQQQQQQGGEGESVRGWVRRQREKLGRAGRHGRSGSPAPEGTSSRGGLEKKGTEPASIDTDFVKKMVPFYAKCLIENSTEGKLHTPQLRMAYAALVRSACACGGGSDSDSDENDTGPSALAWYCVQLLVDTIQGILNKQTARRGGKGKAREGVSSEDISLETLHRLELTLVSTLSLLPLSLLALALDEVFKLLTLEDRTREKREEVVEALFTEILEGVGDSEKEYAMGWWYEHRGALGEEEVGKKEGGNQKDGERSLSRL</sequence>
<dbReference type="OrthoDB" id="2357318at2759"/>
<dbReference type="AlphaFoldDB" id="A0A4Y7T8Z7"/>
<feature type="compositionally biased region" description="Basic residues" evidence="1">
    <location>
        <begin position="560"/>
        <end position="569"/>
    </location>
</feature>
<protein>
    <submittedName>
        <fullName evidence="2">Uncharacterized protein</fullName>
    </submittedName>
</protein>
<comment type="caution">
    <text evidence="2">The sequence shown here is derived from an EMBL/GenBank/DDBJ whole genome shotgun (WGS) entry which is preliminary data.</text>
</comment>
<evidence type="ECO:0000313" key="3">
    <source>
        <dbReference type="Proteomes" id="UP000298030"/>
    </source>
</evidence>
<dbReference type="STRING" id="71717.A0A4Y7T8Z7"/>
<organism evidence="2 3">
    <name type="scientific">Coprinellus micaceus</name>
    <name type="common">Glistening ink-cap mushroom</name>
    <name type="synonym">Coprinus micaceus</name>
    <dbReference type="NCBI Taxonomy" id="71717"/>
    <lineage>
        <taxon>Eukaryota</taxon>
        <taxon>Fungi</taxon>
        <taxon>Dikarya</taxon>
        <taxon>Basidiomycota</taxon>
        <taxon>Agaricomycotina</taxon>
        <taxon>Agaricomycetes</taxon>
        <taxon>Agaricomycetidae</taxon>
        <taxon>Agaricales</taxon>
        <taxon>Agaricineae</taxon>
        <taxon>Psathyrellaceae</taxon>
        <taxon>Coprinellus</taxon>
    </lineage>
</organism>
<feature type="region of interest" description="Disordered" evidence="1">
    <location>
        <begin position="560"/>
        <end position="593"/>
    </location>
</feature>
<evidence type="ECO:0000313" key="2">
    <source>
        <dbReference type="EMBL" id="TEB30633.1"/>
    </source>
</evidence>
<dbReference type="Proteomes" id="UP000298030">
    <property type="component" value="Unassembled WGS sequence"/>
</dbReference>
<dbReference type="PANTHER" id="PTHR39214">
    <property type="entry name" value="MICROBODY (PEROXISOME) BIOGENESIS PROTEIN PEROXIN 8 (EUROFUNG)"/>
    <property type="match status" value="1"/>
</dbReference>
<dbReference type="EMBL" id="QPFP01000022">
    <property type="protein sequence ID" value="TEB30633.1"/>
    <property type="molecule type" value="Genomic_DNA"/>
</dbReference>
<gene>
    <name evidence="2" type="ORF">FA13DRAFT_1664293</name>
</gene>
<dbReference type="InterPro" id="IPR055334">
    <property type="entry name" value="PEX8-like"/>
</dbReference>
<keyword evidence="3" id="KW-1185">Reference proteome</keyword>
<feature type="region of interest" description="Disordered" evidence="1">
    <location>
        <begin position="776"/>
        <end position="796"/>
    </location>
</feature>
<evidence type="ECO:0000256" key="1">
    <source>
        <dbReference type="SAM" id="MobiDB-lite"/>
    </source>
</evidence>
<dbReference type="PANTHER" id="PTHR39214:SF1">
    <property type="entry name" value="MICROBODY (PEROXISOME) BIOGENESIS PROTEIN PEROXIN 8 (EUROFUNG)"/>
    <property type="match status" value="1"/>
</dbReference>
<proteinExistence type="predicted"/>